<dbReference type="PROSITE" id="PS00061">
    <property type="entry name" value="ADH_SHORT"/>
    <property type="match status" value="1"/>
</dbReference>
<evidence type="ECO:0000313" key="4">
    <source>
        <dbReference type="Proteomes" id="UP000198964"/>
    </source>
</evidence>
<dbReference type="CDD" id="cd05233">
    <property type="entry name" value="SDR_c"/>
    <property type="match status" value="1"/>
</dbReference>
<dbReference type="PRINTS" id="PR00081">
    <property type="entry name" value="GDHRDH"/>
</dbReference>
<dbReference type="Gene3D" id="3.40.50.720">
    <property type="entry name" value="NAD(P)-binding Rossmann-like Domain"/>
    <property type="match status" value="1"/>
</dbReference>
<dbReference type="PANTHER" id="PTHR43639">
    <property type="entry name" value="OXIDOREDUCTASE, SHORT-CHAIN DEHYDROGENASE/REDUCTASE FAMILY (AFU_ORTHOLOGUE AFUA_5G02870)"/>
    <property type="match status" value="1"/>
</dbReference>
<gene>
    <name evidence="3" type="ORF">SAMN05216283_11069</name>
</gene>
<dbReference type="Pfam" id="PF13561">
    <property type="entry name" value="adh_short_C2"/>
    <property type="match status" value="1"/>
</dbReference>
<reference evidence="3 4" key="1">
    <citation type="submission" date="2016-10" db="EMBL/GenBank/DDBJ databases">
        <authorList>
            <person name="de Groot N.N."/>
        </authorList>
    </citation>
    <scope>NUCLEOTIDE SEQUENCE [LARGE SCALE GENOMIC DNA]</scope>
    <source>
        <strain evidence="3 4">CGMCC 1.9156</strain>
    </source>
</reference>
<keyword evidence="2" id="KW-0560">Oxidoreductase</keyword>
<sequence length="262" mass="27863">MLGINLTDKVAIVTGVSSGIGAGVAKVLAEAGCHVAGCARTSEDQDSVKDFIKSVEAFGKKAFYQAVDVTSKEQIASFVESVAREFKQIDLVVSNAGVNVFKGASQCSEEDWTYNHELNLASHWRLAKASRKHLEASSSGVFVVMTSNHAYSSIPGCFPYNVTKTALTGLVRAMAIEWGPSVRVVGVAPGFIDTPGNDKWFNSFPDAAAERQRTIDLHPAGKLGTPEEVGAWCAFLASDFAAFATGTTYLLDGGRSALMQDS</sequence>
<evidence type="ECO:0000313" key="3">
    <source>
        <dbReference type="EMBL" id="SFF59602.1"/>
    </source>
</evidence>
<dbReference type="GO" id="GO:0016491">
    <property type="term" value="F:oxidoreductase activity"/>
    <property type="evidence" value="ECO:0007669"/>
    <property type="project" value="UniProtKB-KW"/>
</dbReference>
<dbReference type="InterPro" id="IPR002347">
    <property type="entry name" value="SDR_fam"/>
</dbReference>
<protein>
    <submittedName>
        <fullName evidence="3">NAD(P)-dependent dehydrogenase, short-chain alcohol dehydrogenase family</fullName>
    </submittedName>
</protein>
<dbReference type="STRING" id="655355.SAMN05216283_11069"/>
<dbReference type="FunFam" id="3.40.50.720:FF:000084">
    <property type="entry name" value="Short-chain dehydrogenase reductase"/>
    <property type="match status" value="1"/>
</dbReference>
<dbReference type="InterPro" id="IPR036291">
    <property type="entry name" value="NAD(P)-bd_dom_sf"/>
</dbReference>
<dbReference type="AlphaFoldDB" id="A0A1I2JXL1"/>
<dbReference type="RefSeq" id="WP_093920935.1">
    <property type="nucleotide sequence ID" value="NZ_FONW01000010.1"/>
</dbReference>
<dbReference type="SUPFAM" id="SSF51735">
    <property type="entry name" value="NAD(P)-binding Rossmann-fold domains"/>
    <property type="match status" value="1"/>
</dbReference>
<proteinExistence type="inferred from homology"/>
<comment type="similarity">
    <text evidence="1">Belongs to the short-chain dehydrogenases/reductases (SDR) family.</text>
</comment>
<dbReference type="EMBL" id="FONW01000010">
    <property type="protein sequence ID" value="SFF59602.1"/>
    <property type="molecule type" value="Genomic_DNA"/>
</dbReference>
<name>A0A1I2JXL1_9BACT</name>
<accession>A0A1I2JXL1</accession>
<dbReference type="InterPro" id="IPR020904">
    <property type="entry name" value="Sc_DH/Rdtase_CS"/>
</dbReference>
<keyword evidence="4" id="KW-1185">Reference proteome</keyword>
<organism evidence="3 4">
    <name type="scientific">Sunxiuqinia elliptica</name>
    <dbReference type="NCBI Taxonomy" id="655355"/>
    <lineage>
        <taxon>Bacteria</taxon>
        <taxon>Pseudomonadati</taxon>
        <taxon>Bacteroidota</taxon>
        <taxon>Bacteroidia</taxon>
        <taxon>Marinilabiliales</taxon>
        <taxon>Prolixibacteraceae</taxon>
        <taxon>Sunxiuqinia</taxon>
    </lineage>
</organism>
<evidence type="ECO:0000256" key="1">
    <source>
        <dbReference type="ARBA" id="ARBA00006484"/>
    </source>
</evidence>
<dbReference type="Proteomes" id="UP000198964">
    <property type="component" value="Unassembled WGS sequence"/>
</dbReference>
<evidence type="ECO:0000256" key="2">
    <source>
        <dbReference type="ARBA" id="ARBA00023002"/>
    </source>
</evidence>
<dbReference type="PANTHER" id="PTHR43639:SF1">
    <property type="entry name" value="SHORT-CHAIN DEHYDROGENASE_REDUCTASE FAMILY PROTEIN"/>
    <property type="match status" value="1"/>
</dbReference>